<evidence type="ECO:0000259" key="5">
    <source>
        <dbReference type="PROSITE" id="PS50932"/>
    </source>
</evidence>
<dbReference type="RefSeq" id="WP_171203775.1">
    <property type="nucleotide sequence ID" value="NZ_BAAANP010000004.1"/>
</dbReference>
<dbReference type="GO" id="GO:0003700">
    <property type="term" value="F:DNA-binding transcription factor activity"/>
    <property type="evidence" value="ECO:0007669"/>
    <property type="project" value="TreeGrafter"/>
</dbReference>
<feature type="compositionally biased region" description="Basic and acidic residues" evidence="4">
    <location>
        <begin position="352"/>
        <end position="366"/>
    </location>
</feature>
<sequence>MHTADGERPPTTLQHVAALARVSPKTASRALNGERYVAPETAARVLEAARSVGYRVNAVARDLRLGAAPPLVGFVSADLANPFYSRLAAGVERELRPAGLLLVTVSSDEDPDAERTAVASLLDRGVRALVVASTSADQEHLEAARRPGTPLVMVDRAGAVPGADTVVLDNAAGAREVTAHLLARDAGGGAGGDGRRPHLAVVSDLRRLETGRARMEGVARALEEAGLPPLAAAQVREAHDAASAERAVAELLAADPHPTGVLAMNNLLATGAVRALARAGALGACAVAGFDDVDLAGLVGLATVSYDAEEMGREVGRLVLARVRGDEGPARHVVVPTRLVVPPEDDGADGGADDRADDGAPGHDRVTSLTSPTPRA</sequence>
<feature type="compositionally biased region" description="Polar residues" evidence="4">
    <location>
        <begin position="367"/>
        <end position="376"/>
    </location>
</feature>
<dbReference type="InterPro" id="IPR010982">
    <property type="entry name" value="Lambda_DNA-bd_dom_sf"/>
</dbReference>
<dbReference type="EMBL" id="JABEMA010000237">
    <property type="protein sequence ID" value="NNH23995.1"/>
    <property type="molecule type" value="Genomic_DNA"/>
</dbReference>
<feature type="domain" description="HTH lacI-type" evidence="5">
    <location>
        <begin position="11"/>
        <end position="65"/>
    </location>
</feature>
<reference evidence="6 7" key="1">
    <citation type="submission" date="2020-05" db="EMBL/GenBank/DDBJ databases">
        <title>MicrobeNet Type strains.</title>
        <authorList>
            <person name="Nicholson A.C."/>
        </authorList>
    </citation>
    <scope>NUCLEOTIDE SEQUENCE [LARGE SCALE GENOMIC DNA]</scope>
    <source>
        <strain evidence="6 7">JCM 14547</strain>
    </source>
</reference>
<dbReference type="SMART" id="SM00354">
    <property type="entry name" value="HTH_LACI"/>
    <property type="match status" value="1"/>
</dbReference>
<dbReference type="Proteomes" id="UP000555552">
    <property type="component" value="Unassembled WGS sequence"/>
</dbReference>
<dbReference type="GO" id="GO:0000976">
    <property type="term" value="F:transcription cis-regulatory region binding"/>
    <property type="evidence" value="ECO:0007669"/>
    <property type="project" value="TreeGrafter"/>
</dbReference>
<evidence type="ECO:0000313" key="7">
    <source>
        <dbReference type="Proteomes" id="UP000555552"/>
    </source>
</evidence>
<evidence type="ECO:0000256" key="3">
    <source>
        <dbReference type="ARBA" id="ARBA00023163"/>
    </source>
</evidence>
<dbReference type="PANTHER" id="PTHR30146:SF109">
    <property type="entry name" value="HTH-TYPE TRANSCRIPTIONAL REGULATOR GALS"/>
    <property type="match status" value="1"/>
</dbReference>
<dbReference type="SUPFAM" id="SSF53822">
    <property type="entry name" value="Periplasmic binding protein-like I"/>
    <property type="match status" value="1"/>
</dbReference>
<dbReference type="SUPFAM" id="SSF47413">
    <property type="entry name" value="lambda repressor-like DNA-binding domains"/>
    <property type="match status" value="1"/>
</dbReference>
<organism evidence="6 7">
    <name type="scientific">Pseudokineococcus marinus</name>
    <dbReference type="NCBI Taxonomy" id="351215"/>
    <lineage>
        <taxon>Bacteria</taxon>
        <taxon>Bacillati</taxon>
        <taxon>Actinomycetota</taxon>
        <taxon>Actinomycetes</taxon>
        <taxon>Kineosporiales</taxon>
        <taxon>Kineosporiaceae</taxon>
        <taxon>Pseudokineococcus</taxon>
    </lineage>
</organism>
<dbReference type="InterPro" id="IPR028082">
    <property type="entry name" value="Peripla_BP_I"/>
</dbReference>
<keyword evidence="3" id="KW-0804">Transcription</keyword>
<dbReference type="InterPro" id="IPR000843">
    <property type="entry name" value="HTH_LacI"/>
</dbReference>
<dbReference type="Gene3D" id="3.40.50.2300">
    <property type="match status" value="2"/>
</dbReference>
<proteinExistence type="predicted"/>
<keyword evidence="1" id="KW-0805">Transcription regulation</keyword>
<protein>
    <submittedName>
        <fullName evidence="6">LacI family DNA-binding transcriptional regulator</fullName>
    </submittedName>
</protein>
<feature type="region of interest" description="Disordered" evidence="4">
    <location>
        <begin position="339"/>
        <end position="376"/>
    </location>
</feature>
<dbReference type="PANTHER" id="PTHR30146">
    <property type="entry name" value="LACI-RELATED TRANSCRIPTIONAL REPRESSOR"/>
    <property type="match status" value="1"/>
</dbReference>
<dbReference type="CDD" id="cd01392">
    <property type="entry name" value="HTH_LacI"/>
    <property type="match status" value="1"/>
</dbReference>
<dbReference type="InterPro" id="IPR001761">
    <property type="entry name" value="Peripla_BP/Lac1_sug-bd_dom"/>
</dbReference>
<evidence type="ECO:0000313" key="6">
    <source>
        <dbReference type="EMBL" id="NNH23995.1"/>
    </source>
</evidence>
<dbReference type="AlphaFoldDB" id="A0A849BR57"/>
<comment type="caution">
    <text evidence="6">The sequence shown here is derived from an EMBL/GenBank/DDBJ whole genome shotgun (WGS) entry which is preliminary data.</text>
</comment>
<evidence type="ECO:0000256" key="1">
    <source>
        <dbReference type="ARBA" id="ARBA00023015"/>
    </source>
</evidence>
<keyword evidence="7" id="KW-1185">Reference proteome</keyword>
<accession>A0A849BR57</accession>
<keyword evidence="2 6" id="KW-0238">DNA-binding</keyword>
<dbReference type="CDD" id="cd06267">
    <property type="entry name" value="PBP1_LacI_sugar_binding-like"/>
    <property type="match status" value="1"/>
</dbReference>
<name>A0A849BR57_9ACTN</name>
<dbReference type="Pfam" id="PF00356">
    <property type="entry name" value="LacI"/>
    <property type="match status" value="1"/>
</dbReference>
<dbReference type="Pfam" id="PF00532">
    <property type="entry name" value="Peripla_BP_1"/>
    <property type="match status" value="1"/>
</dbReference>
<dbReference type="Gene3D" id="1.10.260.40">
    <property type="entry name" value="lambda repressor-like DNA-binding domains"/>
    <property type="match status" value="1"/>
</dbReference>
<evidence type="ECO:0000256" key="2">
    <source>
        <dbReference type="ARBA" id="ARBA00023125"/>
    </source>
</evidence>
<evidence type="ECO:0000256" key="4">
    <source>
        <dbReference type="SAM" id="MobiDB-lite"/>
    </source>
</evidence>
<gene>
    <name evidence="6" type="ORF">HLB09_13035</name>
</gene>
<dbReference type="PROSITE" id="PS50932">
    <property type="entry name" value="HTH_LACI_2"/>
    <property type="match status" value="1"/>
</dbReference>